<reference evidence="2 3" key="1">
    <citation type="journal article" date="2016" name="C (Basel)">
        <title>Selective Growth of and Electricity Production by Marine Exoelectrogenic Bacteria in Self-Aggregated Hydrogel of Microbially Reduced Graphene Oxide.</title>
        <authorList>
            <person name="Yoshida N."/>
            <person name="Goto Y."/>
            <person name="Miyata Y."/>
        </authorList>
    </citation>
    <scope>NUCLEOTIDE SEQUENCE [LARGE SCALE GENOMIC DNA]</scope>
    <source>
        <strain evidence="2 3">NIT-T3</strain>
    </source>
</reference>
<evidence type="ECO:0000313" key="3">
    <source>
        <dbReference type="Proteomes" id="UP001319827"/>
    </source>
</evidence>
<proteinExistence type="predicted"/>
<accession>A0ABM8HS75</accession>
<keyword evidence="1" id="KW-0812">Transmembrane</keyword>
<name>A0ABM8HS75_9BACT</name>
<dbReference type="Proteomes" id="UP001319827">
    <property type="component" value="Chromosome"/>
</dbReference>
<dbReference type="PANTHER" id="PTHR35335">
    <property type="entry name" value="UPF0716 PROTEIN FXSA"/>
    <property type="match status" value="1"/>
</dbReference>
<dbReference type="PANTHER" id="PTHR35335:SF1">
    <property type="entry name" value="UPF0716 PROTEIN FXSA"/>
    <property type="match status" value="1"/>
</dbReference>
<dbReference type="RefSeq" id="WP_221252202.1">
    <property type="nucleotide sequence ID" value="NZ_AP024355.1"/>
</dbReference>
<dbReference type="Pfam" id="PF04186">
    <property type="entry name" value="FxsA"/>
    <property type="match status" value="1"/>
</dbReference>
<feature type="transmembrane region" description="Helical" evidence="1">
    <location>
        <begin position="76"/>
        <end position="101"/>
    </location>
</feature>
<reference evidence="2 3" key="2">
    <citation type="journal article" date="2021" name="Int. J. Syst. Evol. Microbiol.">
        <title>Isolation and Polyphasic Characterization of Desulfuromonas versatilis sp. Nov., an Electrogenic Bacteria Capable of Versatile Metabolism Isolated from a Graphene Oxide-Reducing Enrichment Culture.</title>
        <authorList>
            <person name="Xie L."/>
            <person name="Yoshida N."/>
            <person name="Ishii S."/>
            <person name="Meng L."/>
        </authorList>
    </citation>
    <scope>NUCLEOTIDE SEQUENCE [LARGE SCALE GENOMIC DNA]</scope>
    <source>
        <strain evidence="2 3">NIT-T3</strain>
    </source>
</reference>
<evidence type="ECO:0000313" key="2">
    <source>
        <dbReference type="EMBL" id="BCR04750.1"/>
    </source>
</evidence>
<sequence length="130" mass="14187">MFIRLLLVFTIVPLTELYVLIKVGGLIGLPSTMGLILLTGIAGAYLARTQGFDLLRSIQAELAAGRIPAEQLLDGAMVLAGGILLLTPGFCTDLFGFILLAPPSRRLFKRVLKVWLQRLMDQGTISIHRL</sequence>
<organism evidence="2 3">
    <name type="scientific">Desulfuromonas versatilis</name>
    <dbReference type="NCBI Taxonomy" id="2802975"/>
    <lineage>
        <taxon>Bacteria</taxon>
        <taxon>Pseudomonadati</taxon>
        <taxon>Thermodesulfobacteriota</taxon>
        <taxon>Desulfuromonadia</taxon>
        <taxon>Desulfuromonadales</taxon>
        <taxon>Desulfuromonadaceae</taxon>
        <taxon>Desulfuromonas</taxon>
    </lineage>
</organism>
<keyword evidence="1" id="KW-0472">Membrane</keyword>
<keyword evidence="1" id="KW-1133">Transmembrane helix</keyword>
<gene>
    <name evidence="2" type="primary">fxsA</name>
    <name evidence="2" type="ORF">DESUT3_18190</name>
</gene>
<keyword evidence="3" id="KW-1185">Reference proteome</keyword>
<dbReference type="EMBL" id="AP024355">
    <property type="protein sequence ID" value="BCR04750.1"/>
    <property type="molecule type" value="Genomic_DNA"/>
</dbReference>
<protein>
    <submittedName>
        <fullName evidence="2">Membrane protein FxsA</fullName>
    </submittedName>
</protein>
<dbReference type="NCBIfam" id="NF008528">
    <property type="entry name" value="PRK11463.1-2"/>
    <property type="match status" value="1"/>
</dbReference>
<evidence type="ECO:0000256" key="1">
    <source>
        <dbReference type="SAM" id="Phobius"/>
    </source>
</evidence>
<dbReference type="InterPro" id="IPR007313">
    <property type="entry name" value="FxsA"/>
</dbReference>